<dbReference type="AlphaFoldDB" id="A0A5C5GHC7"/>
<dbReference type="GO" id="GO:0004177">
    <property type="term" value="F:aminopeptidase activity"/>
    <property type="evidence" value="ECO:0007669"/>
    <property type="project" value="UniProtKB-KW"/>
</dbReference>
<gene>
    <name evidence="3" type="ORF">FHY64_08470</name>
</gene>
<dbReference type="InterPro" id="IPR000994">
    <property type="entry name" value="Pept_M24"/>
</dbReference>
<proteinExistence type="predicted"/>
<sequence length="365" mass="39428">MNDTARLKKLTTLLQAADCPAIAFVPGPNFYYLTGVKLGLMERPTILIVTATGEMHAAIPALERDRWTAEVPQAQTIFWQDSDGYADALSRLAAQTGLSALAVEGNRMRHFEAAALAEAFGFAPTDGTTMLAPLRLHKDAEEIVKVERAVRISEQALEATLEVVKAGMSETEIRARLMIEMLERGADAPAFDLIVLAGGAAADCHGVPSADRRLKAGDALLFDFGAAVDGYSADITRTFFCEHVPDASRKLYETVQEANRIGREILQPGLSIHELDSAVQSHLADAGYADNIRHKVGHGLGLDVHEAPQLMVGNHQTLEEGMLITIEPGLYDPDVVGVRIEDDVLITADGARSLTTLPRDLRIVG</sequence>
<evidence type="ECO:0000313" key="4">
    <source>
        <dbReference type="Proteomes" id="UP000314011"/>
    </source>
</evidence>
<dbReference type="RefSeq" id="WP_140193978.1">
    <property type="nucleotide sequence ID" value="NZ_CP065915.1"/>
</dbReference>
<keyword evidence="3" id="KW-0031">Aminopeptidase</keyword>
<dbReference type="InterPro" id="IPR036005">
    <property type="entry name" value="Creatinase/aminopeptidase-like"/>
</dbReference>
<dbReference type="GO" id="GO:0008235">
    <property type="term" value="F:metalloexopeptidase activity"/>
    <property type="evidence" value="ECO:0007669"/>
    <property type="project" value="UniProtKB-ARBA"/>
</dbReference>
<evidence type="ECO:0000313" key="3">
    <source>
        <dbReference type="EMBL" id="TNY33291.1"/>
    </source>
</evidence>
<evidence type="ECO:0000259" key="1">
    <source>
        <dbReference type="Pfam" id="PF00557"/>
    </source>
</evidence>
<accession>A0A5C5GHC7</accession>
<reference evidence="3 4" key="1">
    <citation type="submission" date="2019-06" db="EMBL/GenBank/DDBJ databases">
        <title>Genome of new Rhodobacteraceae sp. SM1903.</title>
        <authorList>
            <person name="Ren X."/>
        </authorList>
    </citation>
    <scope>NUCLEOTIDE SEQUENCE [LARGE SCALE GENOMIC DNA]</scope>
    <source>
        <strain evidence="3 4">SM1903</strain>
    </source>
</reference>
<organism evidence="3 4">
    <name type="scientific">Pelagovum pacificum</name>
    <dbReference type="NCBI Taxonomy" id="2588711"/>
    <lineage>
        <taxon>Bacteria</taxon>
        <taxon>Pseudomonadati</taxon>
        <taxon>Pseudomonadota</taxon>
        <taxon>Alphaproteobacteria</taxon>
        <taxon>Rhodobacterales</taxon>
        <taxon>Paracoccaceae</taxon>
        <taxon>Pelagovum</taxon>
    </lineage>
</organism>
<dbReference type="InterPro" id="IPR001714">
    <property type="entry name" value="Pept_M24_MAP"/>
</dbReference>
<feature type="domain" description="Creatinase N-terminal" evidence="2">
    <location>
        <begin position="6"/>
        <end position="135"/>
    </location>
</feature>
<dbReference type="PANTHER" id="PTHR46112">
    <property type="entry name" value="AMINOPEPTIDASE"/>
    <property type="match status" value="1"/>
</dbReference>
<dbReference type="SUPFAM" id="SSF55920">
    <property type="entry name" value="Creatinase/aminopeptidase"/>
    <property type="match status" value="1"/>
</dbReference>
<dbReference type="InterPro" id="IPR050659">
    <property type="entry name" value="Peptidase_M24B"/>
</dbReference>
<dbReference type="Proteomes" id="UP000314011">
    <property type="component" value="Unassembled WGS sequence"/>
</dbReference>
<protein>
    <submittedName>
        <fullName evidence="3">Aminopeptidase P family protein</fullName>
    </submittedName>
</protein>
<dbReference type="Pfam" id="PF01321">
    <property type="entry name" value="Creatinase_N"/>
    <property type="match status" value="1"/>
</dbReference>
<dbReference type="InterPro" id="IPR029149">
    <property type="entry name" value="Creatin/AminoP/Spt16_N"/>
</dbReference>
<comment type="caution">
    <text evidence="3">The sequence shown here is derived from an EMBL/GenBank/DDBJ whole genome shotgun (WGS) entry which is preliminary data.</text>
</comment>
<dbReference type="Gene3D" id="3.90.230.10">
    <property type="entry name" value="Creatinase/methionine aminopeptidase superfamily"/>
    <property type="match status" value="1"/>
</dbReference>
<keyword evidence="4" id="KW-1185">Reference proteome</keyword>
<name>A0A5C5GHC7_9RHOB</name>
<dbReference type="EMBL" id="VFFF01000001">
    <property type="protein sequence ID" value="TNY33291.1"/>
    <property type="molecule type" value="Genomic_DNA"/>
</dbReference>
<dbReference type="PANTHER" id="PTHR46112:SF3">
    <property type="entry name" value="AMINOPEPTIDASE YPDF"/>
    <property type="match status" value="1"/>
</dbReference>
<dbReference type="Pfam" id="PF00557">
    <property type="entry name" value="Peptidase_M24"/>
    <property type="match status" value="1"/>
</dbReference>
<dbReference type="InterPro" id="IPR000587">
    <property type="entry name" value="Creatinase_N"/>
</dbReference>
<feature type="domain" description="Peptidase M24" evidence="1">
    <location>
        <begin position="146"/>
        <end position="348"/>
    </location>
</feature>
<keyword evidence="3" id="KW-0378">Hydrolase</keyword>
<keyword evidence="3" id="KW-0645">Protease</keyword>
<dbReference type="SUPFAM" id="SSF53092">
    <property type="entry name" value="Creatinase/prolidase N-terminal domain"/>
    <property type="match status" value="1"/>
</dbReference>
<dbReference type="PRINTS" id="PR00599">
    <property type="entry name" value="MAPEPTIDASE"/>
</dbReference>
<evidence type="ECO:0000259" key="2">
    <source>
        <dbReference type="Pfam" id="PF01321"/>
    </source>
</evidence>
<dbReference type="Gene3D" id="3.40.350.10">
    <property type="entry name" value="Creatinase/prolidase N-terminal domain"/>
    <property type="match status" value="1"/>
</dbReference>
<dbReference type="OrthoDB" id="9806388at2"/>